<name>A0A6G3TE44_9ACTN</name>
<sequence length="33" mass="3165">MTEVSRRKLMKGAAVSGGALALPALGAPPATAA</sequence>
<gene>
    <name evidence="1" type="ORF">G3I66_17735</name>
</gene>
<dbReference type="InterPro" id="IPR006311">
    <property type="entry name" value="TAT_signal"/>
</dbReference>
<organism evidence="1 2">
    <name type="scientific">Streptomyces rubrogriseus</name>
    <dbReference type="NCBI Taxonomy" id="194673"/>
    <lineage>
        <taxon>Bacteria</taxon>
        <taxon>Bacillati</taxon>
        <taxon>Actinomycetota</taxon>
        <taxon>Actinomycetes</taxon>
        <taxon>Kitasatosporales</taxon>
        <taxon>Streptomycetaceae</taxon>
        <taxon>Streptomyces</taxon>
        <taxon>Streptomyces violaceoruber group</taxon>
    </lineage>
</organism>
<dbReference type="Pfam" id="PF10518">
    <property type="entry name" value="TAT_signal"/>
    <property type="match status" value="1"/>
</dbReference>
<dbReference type="PROSITE" id="PS51318">
    <property type="entry name" value="TAT"/>
    <property type="match status" value="1"/>
</dbReference>
<dbReference type="AlphaFoldDB" id="A0A6G3TE44"/>
<dbReference type="RefSeq" id="WP_164275456.1">
    <property type="nucleotide sequence ID" value="NZ_JAAGMQ010000519.1"/>
</dbReference>
<comment type="caution">
    <text evidence="1">The sequence shown here is derived from an EMBL/GenBank/DDBJ whole genome shotgun (WGS) entry which is preliminary data.</text>
</comment>
<dbReference type="EMBL" id="JAAGMQ010000519">
    <property type="protein sequence ID" value="NEC34987.1"/>
    <property type="molecule type" value="Genomic_DNA"/>
</dbReference>
<evidence type="ECO:0000313" key="2">
    <source>
        <dbReference type="Proteomes" id="UP000475666"/>
    </source>
</evidence>
<protein>
    <submittedName>
        <fullName evidence="1">Twin-arginine translocation signal domain-containing protein</fullName>
    </submittedName>
</protein>
<dbReference type="NCBIfam" id="TIGR01409">
    <property type="entry name" value="TAT_signal_seq"/>
    <property type="match status" value="1"/>
</dbReference>
<accession>A0A6G3TE44</accession>
<reference evidence="1 2" key="1">
    <citation type="submission" date="2020-01" db="EMBL/GenBank/DDBJ databases">
        <title>Insect and environment-associated Actinomycetes.</title>
        <authorList>
            <person name="Currrie C."/>
            <person name="Chevrette M."/>
            <person name="Carlson C."/>
            <person name="Stubbendieck R."/>
            <person name="Wendt-Pienkowski E."/>
        </authorList>
    </citation>
    <scope>NUCLEOTIDE SEQUENCE [LARGE SCALE GENOMIC DNA]</scope>
    <source>
        <strain evidence="1 2">SID7739</strain>
    </source>
</reference>
<dbReference type="Proteomes" id="UP000475666">
    <property type="component" value="Unassembled WGS sequence"/>
</dbReference>
<feature type="non-terminal residue" evidence="1">
    <location>
        <position position="33"/>
    </location>
</feature>
<proteinExistence type="predicted"/>
<evidence type="ECO:0000313" key="1">
    <source>
        <dbReference type="EMBL" id="NEC34987.1"/>
    </source>
</evidence>
<dbReference type="InterPro" id="IPR019546">
    <property type="entry name" value="TAT_signal_bac_arc"/>
</dbReference>